<dbReference type="GO" id="GO:0016020">
    <property type="term" value="C:membrane"/>
    <property type="evidence" value="ECO:0007669"/>
    <property type="project" value="InterPro"/>
</dbReference>
<evidence type="ECO:0000313" key="2">
    <source>
        <dbReference type="Proteomes" id="UP000768462"/>
    </source>
</evidence>
<gene>
    <name evidence="1" type="ORF">E7215_14635</name>
</gene>
<evidence type="ECO:0008006" key="3">
    <source>
        <dbReference type="Google" id="ProtNLM"/>
    </source>
</evidence>
<dbReference type="EMBL" id="SVCM01000167">
    <property type="protein sequence ID" value="MBE6061390.1"/>
    <property type="molecule type" value="Genomic_DNA"/>
</dbReference>
<dbReference type="Proteomes" id="UP000768462">
    <property type="component" value="Unassembled WGS sequence"/>
</dbReference>
<dbReference type="InterPro" id="IPR019076">
    <property type="entry name" value="Spore_lipoprot_YhcN/YlaJ-like"/>
</dbReference>
<name>A0A927WDW0_9CLOT</name>
<protein>
    <recommendedName>
        <fullName evidence="3">Sporulation protein</fullName>
    </recommendedName>
</protein>
<accession>A0A927WDW0</accession>
<reference evidence="1" key="1">
    <citation type="submission" date="2019-04" db="EMBL/GenBank/DDBJ databases">
        <title>Evolution of Biomass-Degrading Anaerobic Consortia Revealed by Metagenomics.</title>
        <authorList>
            <person name="Peng X."/>
        </authorList>
    </citation>
    <scope>NUCLEOTIDE SEQUENCE</scope>
    <source>
        <strain evidence="1">SIG254</strain>
    </source>
</reference>
<dbReference type="PROSITE" id="PS51257">
    <property type="entry name" value="PROKAR_LIPOPROTEIN"/>
    <property type="match status" value="1"/>
</dbReference>
<organism evidence="1 2">
    <name type="scientific">Clostridium sulfidigenes</name>
    <dbReference type="NCBI Taxonomy" id="318464"/>
    <lineage>
        <taxon>Bacteria</taxon>
        <taxon>Bacillati</taxon>
        <taxon>Bacillota</taxon>
        <taxon>Clostridia</taxon>
        <taxon>Eubacteriales</taxon>
        <taxon>Clostridiaceae</taxon>
        <taxon>Clostridium</taxon>
    </lineage>
</organism>
<evidence type="ECO:0000313" key="1">
    <source>
        <dbReference type="EMBL" id="MBE6061390.1"/>
    </source>
</evidence>
<dbReference type="Pfam" id="PF09580">
    <property type="entry name" value="Spore_YhcN_YlaJ"/>
    <property type="match status" value="1"/>
</dbReference>
<dbReference type="AlphaFoldDB" id="A0A927WDW0"/>
<comment type="caution">
    <text evidence="1">The sequence shown here is derived from an EMBL/GenBank/DDBJ whole genome shotgun (WGS) entry which is preliminary data.</text>
</comment>
<proteinExistence type="predicted"/>
<sequence length="162" mass="18420">MKGKINDILLFIVVLLIIVTVVLMGCNSNSKKSDTVGASPTVEDMSDEPIDKEVEIRNAISTCERIMANIEEIPEIQSSVTYINHESVLVALKLKDNYNNISPELRMEVEKKVKDIYSNAKTIAISDDEYVYESIAKLLKSFKENKPFEEFKKDLEEIIENM</sequence>